<dbReference type="GO" id="GO:0016020">
    <property type="term" value="C:membrane"/>
    <property type="evidence" value="ECO:0007669"/>
    <property type="project" value="UniProtKB-SubCell"/>
</dbReference>
<dbReference type="AlphaFoldDB" id="A0A562R3X0"/>
<feature type="domain" description="Cytochrome c" evidence="11">
    <location>
        <begin position="39"/>
        <end position="218"/>
    </location>
</feature>
<keyword evidence="13" id="KW-1185">Reference proteome</keyword>
<keyword evidence="10" id="KW-0732">Signal</keyword>
<feature type="binding site" description="covalent" evidence="8">
    <location>
        <position position="52"/>
    </location>
    <ligand>
        <name>heme c</name>
        <dbReference type="ChEBI" id="CHEBI:61717"/>
    </ligand>
</feature>
<keyword evidence="5 9" id="KW-1133">Transmembrane helix</keyword>
<comment type="cofactor">
    <cofactor evidence="8">
        <name>heme c</name>
        <dbReference type="ChEBI" id="CHEBI:61717"/>
    </cofactor>
    <text evidence="8">Binds 1 heme c group covalently per subunit.</text>
</comment>
<evidence type="ECO:0000256" key="2">
    <source>
        <dbReference type="ARBA" id="ARBA00022617"/>
    </source>
</evidence>
<proteinExistence type="predicted"/>
<sequence>MKTFRTKFFALLALVPALAFGSEGGFPLERAPDRSHDMAALQNGARLFVNYCLNCHNASSMRYNRLRDLGLSEDQIKQNLLFTGEKVGEMMTTAMPAKDAKAWFGVVPPDLSVIARAKAGPGGTGGDYLYTYLRTFYQDDTRPTGFNNLVIPNVAMPHVLWPLQGIQAAKFVEEKDPHDASKTIHKFAGFQQVSPGAMNKLEFDTAVADIVGYMEWMAEPAQQTRKRLGVWVLLFLGVFAFLAWRLNASYWKEIK</sequence>
<feature type="signal peptide" evidence="10">
    <location>
        <begin position="1"/>
        <end position="21"/>
    </location>
</feature>
<dbReference type="PROSITE" id="PS51007">
    <property type="entry name" value="CYTC"/>
    <property type="match status" value="1"/>
</dbReference>
<dbReference type="InterPro" id="IPR036909">
    <property type="entry name" value="Cyt_c-like_dom_sf"/>
</dbReference>
<evidence type="ECO:0000256" key="1">
    <source>
        <dbReference type="ARBA" id="ARBA00004370"/>
    </source>
</evidence>
<dbReference type="OrthoDB" id="9798864at2"/>
<dbReference type="RefSeq" id="WP_145650911.1">
    <property type="nucleotide sequence ID" value="NZ_VLLB01000007.1"/>
</dbReference>
<dbReference type="PANTHER" id="PTHR10266">
    <property type="entry name" value="CYTOCHROME C1"/>
    <property type="match status" value="1"/>
</dbReference>
<dbReference type="SUPFAM" id="SSF46626">
    <property type="entry name" value="Cytochrome c"/>
    <property type="match status" value="1"/>
</dbReference>
<dbReference type="Pfam" id="PF02167">
    <property type="entry name" value="Cytochrom_C1"/>
    <property type="match status" value="2"/>
</dbReference>
<feature type="binding site" description="covalent" evidence="8">
    <location>
        <position position="56"/>
    </location>
    <ligand>
        <name>heme c</name>
        <dbReference type="ChEBI" id="CHEBI:61717"/>
    </ligand>
</feature>
<dbReference type="GO" id="GO:0020037">
    <property type="term" value="F:heme binding"/>
    <property type="evidence" value="ECO:0007669"/>
    <property type="project" value="InterPro"/>
</dbReference>
<evidence type="ECO:0000256" key="3">
    <source>
        <dbReference type="ARBA" id="ARBA00022692"/>
    </source>
</evidence>
<gene>
    <name evidence="12" type="ORF">IP91_03906</name>
</gene>
<dbReference type="Proteomes" id="UP000318431">
    <property type="component" value="Unassembled WGS sequence"/>
</dbReference>
<evidence type="ECO:0000256" key="9">
    <source>
        <dbReference type="SAM" id="Phobius"/>
    </source>
</evidence>
<evidence type="ECO:0000259" key="11">
    <source>
        <dbReference type="PROSITE" id="PS51007"/>
    </source>
</evidence>
<dbReference type="GO" id="GO:0009055">
    <property type="term" value="F:electron transfer activity"/>
    <property type="evidence" value="ECO:0007669"/>
    <property type="project" value="InterPro"/>
</dbReference>
<evidence type="ECO:0000256" key="6">
    <source>
        <dbReference type="ARBA" id="ARBA00023004"/>
    </source>
</evidence>
<evidence type="ECO:0000313" key="13">
    <source>
        <dbReference type="Proteomes" id="UP000318431"/>
    </source>
</evidence>
<evidence type="ECO:0000256" key="5">
    <source>
        <dbReference type="ARBA" id="ARBA00022989"/>
    </source>
</evidence>
<comment type="caution">
    <text evidence="12">The sequence shown here is derived from an EMBL/GenBank/DDBJ whole genome shotgun (WGS) entry which is preliminary data.</text>
</comment>
<reference evidence="12 13" key="1">
    <citation type="journal article" date="2015" name="Stand. Genomic Sci.">
        <title>Genomic Encyclopedia of Bacterial and Archaeal Type Strains, Phase III: the genomes of soil and plant-associated and newly described type strains.</title>
        <authorList>
            <person name="Whitman W.B."/>
            <person name="Woyke T."/>
            <person name="Klenk H.P."/>
            <person name="Zhou Y."/>
            <person name="Lilburn T.G."/>
            <person name="Beck B.J."/>
            <person name="De Vos P."/>
            <person name="Vandamme P."/>
            <person name="Eisen J.A."/>
            <person name="Garrity G."/>
            <person name="Hugenholtz P."/>
            <person name="Kyrpides N.C."/>
        </authorList>
    </citation>
    <scope>NUCLEOTIDE SEQUENCE [LARGE SCALE GENOMIC DNA]</scope>
    <source>
        <strain evidence="12 13">CGMCC 1.10822</strain>
    </source>
</reference>
<dbReference type="EMBL" id="VLLB01000007">
    <property type="protein sequence ID" value="TWI63066.1"/>
    <property type="molecule type" value="Genomic_DNA"/>
</dbReference>
<comment type="subcellular location">
    <subcellularLocation>
        <location evidence="1">Membrane</location>
    </subcellularLocation>
</comment>
<dbReference type="Gene3D" id="1.10.760.10">
    <property type="entry name" value="Cytochrome c-like domain"/>
    <property type="match status" value="1"/>
</dbReference>
<dbReference type="PANTHER" id="PTHR10266:SF3">
    <property type="entry name" value="CYTOCHROME C1, HEME PROTEIN, MITOCHONDRIAL"/>
    <property type="match status" value="1"/>
</dbReference>
<evidence type="ECO:0000256" key="7">
    <source>
        <dbReference type="ARBA" id="ARBA00023136"/>
    </source>
</evidence>
<evidence type="ECO:0000256" key="10">
    <source>
        <dbReference type="SAM" id="SignalP"/>
    </source>
</evidence>
<accession>A0A562R3X0</accession>
<keyword evidence="3 9" id="KW-0812">Transmembrane</keyword>
<keyword evidence="6 8" id="KW-0408">Iron</keyword>
<evidence type="ECO:0000313" key="12">
    <source>
        <dbReference type="EMBL" id="TWI63066.1"/>
    </source>
</evidence>
<name>A0A562R3X0_9BURK</name>
<feature type="binding site" description="covalent" evidence="8">
    <location>
        <position position="55"/>
    </location>
    <ligand>
        <name>heme c</name>
        <dbReference type="ChEBI" id="CHEBI:61717"/>
    </ligand>
</feature>
<keyword evidence="2 8" id="KW-0349">Heme</keyword>
<dbReference type="GO" id="GO:0046872">
    <property type="term" value="F:metal ion binding"/>
    <property type="evidence" value="ECO:0007669"/>
    <property type="project" value="UniProtKB-KW"/>
</dbReference>
<evidence type="ECO:0000256" key="4">
    <source>
        <dbReference type="ARBA" id="ARBA00022723"/>
    </source>
</evidence>
<dbReference type="InterPro" id="IPR002326">
    <property type="entry name" value="Cyt_c1"/>
</dbReference>
<protein>
    <submittedName>
        <fullName evidence="12">Ubiquinol-cytochrome c reductase cytochrome c1 subunit</fullName>
    </submittedName>
</protein>
<keyword evidence="4 8" id="KW-0479">Metal-binding</keyword>
<dbReference type="InterPro" id="IPR009056">
    <property type="entry name" value="Cyt_c-like_dom"/>
</dbReference>
<feature type="transmembrane region" description="Helical" evidence="9">
    <location>
        <begin position="228"/>
        <end position="246"/>
    </location>
</feature>
<evidence type="ECO:0000256" key="8">
    <source>
        <dbReference type="PIRSR" id="PIRSR602326-1"/>
    </source>
</evidence>
<feature type="chain" id="PRO_5021951767" evidence="10">
    <location>
        <begin position="22"/>
        <end position="255"/>
    </location>
</feature>
<organism evidence="12 13">
    <name type="scientific">Pseudoduganella lurida</name>
    <dbReference type="NCBI Taxonomy" id="1036180"/>
    <lineage>
        <taxon>Bacteria</taxon>
        <taxon>Pseudomonadati</taxon>
        <taxon>Pseudomonadota</taxon>
        <taxon>Betaproteobacteria</taxon>
        <taxon>Burkholderiales</taxon>
        <taxon>Oxalobacteraceae</taxon>
        <taxon>Telluria group</taxon>
        <taxon>Pseudoduganella</taxon>
    </lineage>
</organism>
<keyword evidence="7 9" id="KW-0472">Membrane</keyword>